<dbReference type="PANTHER" id="PTHR37162:SF11">
    <property type="match status" value="1"/>
</dbReference>
<reference evidence="2 3" key="1">
    <citation type="submission" date="2022-01" db="EMBL/GenBank/DDBJ databases">
        <title>A high-quality chromosome-level genome assembly of rohu carp, Labeo rohita.</title>
        <authorList>
            <person name="Arick M.A. II"/>
            <person name="Hsu C.-Y."/>
            <person name="Magbanua Z."/>
            <person name="Pechanova O."/>
            <person name="Grover C."/>
            <person name="Miller E."/>
            <person name="Thrash A."/>
            <person name="Ezzel L."/>
            <person name="Alam S."/>
            <person name="Benzie J."/>
            <person name="Hamilton M."/>
            <person name="Karsi A."/>
            <person name="Lawrence M.L."/>
            <person name="Peterson D.G."/>
        </authorList>
    </citation>
    <scope>NUCLEOTIDE SEQUENCE [LARGE SCALE GENOMIC DNA]</scope>
    <source>
        <strain evidence="3">BAU-BD-2019</strain>
        <tissue evidence="2">Blood</tissue>
    </source>
</reference>
<dbReference type="Proteomes" id="UP000830375">
    <property type="component" value="Unassembled WGS sequence"/>
</dbReference>
<dbReference type="EMBL" id="JACTAM010000461">
    <property type="protein sequence ID" value="KAI2647278.1"/>
    <property type="molecule type" value="Genomic_DNA"/>
</dbReference>
<evidence type="ECO:0000256" key="1">
    <source>
        <dbReference type="SAM" id="MobiDB-lite"/>
    </source>
</evidence>
<proteinExistence type="predicted"/>
<evidence type="ECO:0000313" key="3">
    <source>
        <dbReference type="Proteomes" id="UP000830375"/>
    </source>
</evidence>
<dbReference type="InterPro" id="IPR012337">
    <property type="entry name" value="RNaseH-like_sf"/>
</dbReference>
<keyword evidence="3" id="KW-1185">Reference proteome</keyword>
<comment type="caution">
    <text evidence="2">The sequence shown here is derived from an EMBL/GenBank/DDBJ whole genome shotgun (WGS) entry which is preliminary data.</text>
</comment>
<evidence type="ECO:0000313" key="2">
    <source>
        <dbReference type="EMBL" id="KAI2647278.1"/>
    </source>
</evidence>
<gene>
    <name evidence="2" type="ORF">H4Q32_028011</name>
</gene>
<dbReference type="PANTHER" id="PTHR37162">
    <property type="entry name" value="HAT FAMILY DIMERISATION DOMAINCONTAINING PROTEIN-RELATED"/>
    <property type="match status" value="1"/>
</dbReference>
<sequence>MGKCKFSDKWLENSSFSWWLKAVPKDDSEAYCAVCCKRFKLGTMGIKALESRMQSGKHVAFATARQHQPQINDFCTATANGEEGARPQPAERPQTSSDIRTIFGSTPTLRAEVIWVLRTVTSHQSYRSNDRIDDIFKAMFPDSVLAQSFTCGKDKSRYVAAFGLAPYFKKELIAEVKSSGPFVVMFDESLNHTAKNKRLDLHVRFWKNNHVQSRFYGSQFLGHATAQDLLHHFKECVQDLDLRNMISVSMDGPNVNWKLFEHLQQEHAEAFGGSQLIVVGSCGLHTLHNAFKGGFSVWQLDKVLQALPTVFHNTPDFTTLTKSSVFPLPFCGHRWIENLPVVNRAIEIWPHIEMYVDAVTQKNLPNPRTSSYDCLAVARNDPLIMAKFHFFMALSRTFTPFLTKYQTDEPVLPFISQDLTVLIKSLVKRFIKSEVLHNITPLQLVKLDTGDMAARIQLKNVDIGLGAEAVLKEIQSSPNSSISERRQLEFRQDRMDCMTKIIQKLQIKSPLKYSIVRQMASLDPRNMFSDPDVSKERMKRLVQKFLQDSQLSGGVSAGDVILQQFETFFKIEAKSESFSSFQPMQTRLDVFLHGHLCKSYPELWTFCRKLLLLSHGQATVERGFSVNKEVETDGMQEDAVVAQRIICDYVSVCGGVLKVPLTKELLGAAASARPQYRLHLENERRARHRNKKERLLRTTSTN</sequence>
<accession>A0ABQ8LCB9</accession>
<protein>
    <submittedName>
        <fullName evidence="2">Sphingomyelin phosphodiesterase 3</fullName>
    </submittedName>
</protein>
<name>A0ABQ8LCB9_LABRO</name>
<dbReference type="SUPFAM" id="SSF53098">
    <property type="entry name" value="Ribonuclease H-like"/>
    <property type="match status" value="1"/>
</dbReference>
<organism evidence="2 3">
    <name type="scientific">Labeo rohita</name>
    <name type="common">Indian major carp</name>
    <name type="synonym">Cyprinus rohita</name>
    <dbReference type="NCBI Taxonomy" id="84645"/>
    <lineage>
        <taxon>Eukaryota</taxon>
        <taxon>Metazoa</taxon>
        <taxon>Chordata</taxon>
        <taxon>Craniata</taxon>
        <taxon>Vertebrata</taxon>
        <taxon>Euteleostomi</taxon>
        <taxon>Actinopterygii</taxon>
        <taxon>Neopterygii</taxon>
        <taxon>Teleostei</taxon>
        <taxon>Ostariophysi</taxon>
        <taxon>Cypriniformes</taxon>
        <taxon>Cyprinidae</taxon>
        <taxon>Labeoninae</taxon>
        <taxon>Labeonini</taxon>
        <taxon>Labeo</taxon>
    </lineage>
</organism>
<feature type="region of interest" description="Disordered" evidence="1">
    <location>
        <begin position="79"/>
        <end position="98"/>
    </location>
</feature>